<dbReference type="EMBL" id="CM046395">
    <property type="protein sequence ID" value="KAI8542636.1"/>
    <property type="molecule type" value="Genomic_DNA"/>
</dbReference>
<accession>A0ACC0MNL0</accession>
<proteinExistence type="predicted"/>
<keyword evidence="2" id="KW-1185">Reference proteome</keyword>
<organism evidence="1 2">
    <name type="scientific">Rhododendron molle</name>
    <name type="common">Chinese azalea</name>
    <name type="synonym">Azalea mollis</name>
    <dbReference type="NCBI Taxonomy" id="49168"/>
    <lineage>
        <taxon>Eukaryota</taxon>
        <taxon>Viridiplantae</taxon>
        <taxon>Streptophyta</taxon>
        <taxon>Embryophyta</taxon>
        <taxon>Tracheophyta</taxon>
        <taxon>Spermatophyta</taxon>
        <taxon>Magnoliopsida</taxon>
        <taxon>eudicotyledons</taxon>
        <taxon>Gunneridae</taxon>
        <taxon>Pentapetalae</taxon>
        <taxon>asterids</taxon>
        <taxon>Ericales</taxon>
        <taxon>Ericaceae</taxon>
        <taxon>Ericoideae</taxon>
        <taxon>Rhodoreae</taxon>
        <taxon>Rhododendron</taxon>
    </lineage>
</organism>
<name>A0ACC0MNL0_RHOML</name>
<comment type="caution">
    <text evidence="1">The sequence shown here is derived from an EMBL/GenBank/DDBJ whole genome shotgun (WGS) entry which is preliminary data.</text>
</comment>
<sequence>MQRNPGQRLVRLQSQSVTTEDSPFSPLAAQSSASPTVQREGQPASPSSVSTTSENLNMAGTPPHQPLTIEDMLMNLQNSFVTMQQRSYQTDANITRLNDLINTRLPPPLEDEGEDDEDDQEQPIMIPDPNSLGRNVPIANPDIAALTAMMAQLEESIAKAEKVKAGGIDLDRLYLYPNARLPEKFKMPDLAKFDGSGDPRTHLYSYHAAMKLLAVEPGAMSQLFPQTLSGPAFHWFLSLDIAKKRTWEDIGPAFISQYSYNS</sequence>
<protein>
    <submittedName>
        <fullName evidence="1">Uncharacterized protein</fullName>
    </submittedName>
</protein>
<dbReference type="Proteomes" id="UP001062846">
    <property type="component" value="Chromosome 8"/>
</dbReference>
<evidence type="ECO:0000313" key="2">
    <source>
        <dbReference type="Proteomes" id="UP001062846"/>
    </source>
</evidence>
<reference evidence="1" key="1">
    <citation type="submission" date="2022-02" db="EMBL/GenBank/DDBJ databases">
        <title>Plant Genome Project.</title>
        <authorList>
            <person name="Zhang R.-G."/>
        </authorList>
    </citation>
    <scope>NUCLEOTIDE SEQUENCE</scope>
    <source>
        <strain evidence="1">AT1</strain>
    </source>
</reference>
<evidence type="ECO:0000313" key="1">
    <source>
        <dbReference type="EMBL" id="KAI8542636.1"/>
    </source>
</evidence>
<gene>
    <name evidence="1" type="ORF">RHMOL_Rhmol08G0153100</name>
</gene>